<reference evidence="3 4" key="1">
    <citation type="submission" date="2019-03" db="EMBL/GenBank/DDBJ databases">
        <title>Genomic Encyclopedia of Type Strains, Phase IV (KMG-IV): sequencing the most valuable type-strain genomes for metagenomic binning, comparative biology and taxonomic classification.</title>
        <authorList>
            <person name="Goeker M."/>
        </authorList>
    </citation>
    <scope>NUCLEOTIDE SEQUENCE [LARGE SCALE GENOMIC DNA]</scope>
    <source>
        <strain evidence="3 4">DSM 18063</strain>
    </source>
</reference>
<proteinExistence type="predicted"/>
<feature type="chain" id="PRO_5020360593" evidence="1">
    <location>
        <begin position="26"/>
        <end position="270"/>
    </location>
</feature>
<evidence type="ECO:0000313" key="4">
    <source>
        <dbReference type="Proteomes" id="UP000294835"/>
    </source>
</evidence>
<dbReference type="AlphaFoldDB" id="A0A4R2QC67"/>
<feature type="domain" description="Thiol:disulfide interchange protein DsbD N-terminal" evidence="2">
    <location>
        <begin position="35"/>
        <end position="148"/>
    </location>
</feature>
<dbReference type="InterPro" id="IPR028250">
    <property type="entry name" value="DsbDN"/>
</dbReference>
<sequence>MRFTAFHRLAAAAAVALGLGQTALAGPPEGVVSAEFLPGWQTPEGTYMAGLHLRMAPGWKTYWRAPGDAGIPPRFDWAGSGNMASVRVHWPRPKVFQSNGLRTIGYEHDVVLPIELTPREPGQPMELHGRVEIGVCHDICMPMELRLSGLLPGEGGSDAIRAALAQRPLSAREARVGHVNCQVEPISDGVRLTAEIEVGALGPNEAVVFELPDPSIWVSEAAMTRDGGRIVAQSDLVPVDGAPFALDRSGVRITVLGTDRAVDIRGCTGR</sequence>
<evidence type="ECO:0000313" key="3">
    <source>
        <dbReference type="EMBL" id="TCP44495.1"/>
    </source>
</evidence>
<name>A0A4R2QC67_9RHOB</name>
<organism evidence="3 4">
    <name type="scientific">Rhodovulum marinum</name>
    <dbReference type="NCBI Taxonomy" id="320662"/>
    <lineage>
        <taxon>Bacteria</taxon>
        <taxon>Pseudomonadati</taxon>
        <taxon>Pseudomonadota</taxon>
        <taxon>Alphaproteobacteria</taxon>
        <taxon>Rhodobacterales</taxon>
        <taxon>Paracoccaceae</taxon>
        <taxon>Rhodovulum</taxon>
    </lineage>
</organism>
<dbReference type="RefSeq" id="WP_132460614.1">
    <property type="nucleotide sequence ID" value="NZ_SLXP01000001.1"/>
</dbReference>
<comment type="caution">
    <text evidence="3">The sequence shown here is derived from an EMBL/GenBank/DDBJ whole genome shotgun (WGS) entry which is preliminary data.</text>
</comment>
<accession>A0A4R2QC67</accession>
<dbReference type="EMBL" id="SLXP01000001">
    <property type="protein sequence ID" value="TCP44495.1"/>
    <property type="molecule type" value="Genomic_DNA"/>
</dbReference>
<protein>
    <submittedName>
        <fullName evidence="3">Disulfide bond corrector protein DsbC</fullName>
    </submittedName>
</protein>
<keyword evidence="1" id="KW-0732">Signal</keyword>
<dbReference type="Pfam" id="PF11412">
    <property type="entry name" value="DsbD_N"/>
    <property type="match status" value="1"/>
</dbReference>
<feature type="signal peptide" evidence="1">
    <location>
        <begin position="1"/>
        <end position="25"/>
    </location>
</feature>
<gene>
    <name evidence="3" type="ORF">EV662_101589</name>
</gene>
<evidence type="ECO:0000259" key="2">
    <source>
        <dbReference type="Pfam" id="PF11412"/>
    </source>
</evidence>
<evidence type="ECO:0000256" key="1">
    <source>
        <dbReference type="SAM" id="SignalP"/>
    </source>
</evidence>
<dbReference type="OrthoDB" id="9811036at2"/>
<keyword evidence="4" id="KW-1185">Reference proteome</keyword>
<dbReference type="Proteomes" id="UP000294835">
    <property type="component" value="Unassembled WGS sequence"/>
</dbReference>